<feature type="domain" description="Putative sugar diacid recognition" evidence="2">
    <location>
        <begin position="2"/>
        <end position="133"/>
    </location>
</feature>
<organism evidence="5">
    <name type="scientific">Vibrio coralliilyticus</name>
    <dbReference type="NCBI Taxonomy" id="190893"/>
    <lineage>
        <taxon>Bacteria</taxon>
        <taxon>Pseudomonadati</taxon>
        <taxon>Pseudomonadota</taxon>
        <taxon>Gammaproteobacteria</taxon>
        <taxon>Vibrionales</taxon>
        <taxon>Vibrionaceae</taxon>
        <taxon>Vibrio</taxon>
    </lineage>
</organism>
<dbReference type="Pfam" id="PF13556">
    <property type="entry name" value="HTH_30"/>
    <property type="match status" value="1"/>
</dbReference>
<evidence type="ECO:0000259" key="3">
    <source>
        <dbReference type="Pfam" id="PF13556"/>
    </source>
</evidence>
<dbReference type="Gene3D" id="1.10.10.2840">
    <property type="entry name" value="PucR C-terminal helix-turn-helix domain"/>
    <property type="match status" value="1"/>
</dbReference>
<dbReference type="InterPro" id="IPR041522">
    <property type="entry name" value="CdaR_GGDEF"/>
</dbReference>
<dbReference type="PANTHER" id="PTHR33744:SF15">
    <property type="entry name" value="CARBOHYDRATE DIACID REGULATOR"/>
    <property type="match status" value="1"/>
</dbReference>
<comment type="caution">
    <text evidence="5">The sequence shown here is derived from an EMBL/GenBank/DDBJ whole genome shotgun (WGS) entry which is preliminary data.</text>
</comment>
<dbReference type="InterPro" id="IPR042070">
    <property type="entry name" value="PucR_C-HTH_sf"/>
</dbReference>
<dbReference type="AlphaFoldDB" id="A0A837GCH1"/>
<proteinExistence type="inferred from homology"/>
<dbReference type="PANTHER" id="PTHR33744">
    <property type="entry name" value="CARBOHYDRATE DIACID REGULATOR"/>
    <property type="match status" value="1"/>
</dbReference>
<reference evidence="5" key="1">
    <citation type="journal article" date="2015" name="BMC Genomics">
        <title>Genome mining reveals unlocked bioactive potential of marine Gram-negative bacteria.</title>
        <authorList>
            <person name="Machado H."/>
            <person name="Sonnenschein E.C."/>
            <person name="Melchiorsen J."/>
            <person name="Gram L."/>
        </authorList>
    </citation>
    <scope>NUCLEOTIDE SEQUENCE</scope>
    <source>
        <strain evidence="5">S2052</strain>
    </source>
</reference>
<protein>
    <submittedName>
        <fullName evidence="5">Sugar diacid utilization regulator SdaR</fullName>
    </submittedName>
</protein>
<accession>A0A837GCH1</accession>
<feature type="domain" description="CdaR GGDEF-like" evidence="4">
    <location>
        <begin position="138"/>
        <end position="254"/>
    </location>
</feature>
<evidence type="ECO:0000313" key="5">
    <source>
        <dbReference type="EMBL" id="KJY77673.1"/>
    </source>
</evidence>
<dbReference type="InterPro" id="IPR025736">
    <property type="entry name" value="PucR_C-HTH_dom"/>
</dbReference>
<dbReference type="EMBL" id="JXXR01000001">
    <property type="protein sequence ID" value="KJY77673.1"/>
    <property type="molecule type" value="Genomic_DNA"/>
</dbReference>
<feature type="domain" description="PucR C-terminal helix-turn-helix" evidence="3">
    <location>
        <begin position="305"/>
        <end position="362"/>
    </location>
</feature>
<dbReference type="Pfam" id="PF05651">
    <property type="entry name" value="Diacid_rec"/>
    <property type="match status" value="1"/>
</dbReference>
<sequence>MLDAQLAQRIVDRTMPIIGYNINVMNNAGLVVASGESSRIGQTHDGALLALSRKASVEVTSEDCKLLSGVKPGVNLLLKHKNAILGVVGITGEPNEIRGVAELVAMTAELIIDQADLLEKVQRDRRYRDEFILACLTGRLSSSEMRDGAEQISVNPSDSWELLLVEMPTQDSSTATLTERLYQKPGHHLCAHLSARHLVIFVPTEQPLSADSVNEWLHWLEQTPCRNLKVSTGKFARSLEEWQTAYNSALQVMKIGKAARPKNTVYLLDDYQLPVLLAPLHGTWQGEQLSQMTATLVEHDKSGQLIATLEAYFDANGSANDTASKLFIHRNTLKYRLDKITEITGFETTDFSHMAQLYLAIQLGKLS</sequence>
<dbReference type="RefSeq" id="WP_045984703.1">
    <property type="nucleotide sequence ID" value="NZ_CP063051.1"/>
</dbReference>
<dbReference type="Pfam" id="PF17853">
    <property type="entry name" value="GGDEF_2"/>
    <property type="match status" value="1"/>
</dbReference>
<dbReference type="InterPro" id="IPR008599">
    <property type="entry name" value="Diacid_rec"/>
</dbReference>
<evidence type="ECO:0000259" key="4">
    <source>
        <dbReference type="Pfam" id="PF17853"/>
    </source>
</evidence>
<dbReference type="InterPro" id="IPR051448">
    <property type="entry name" value="CdaR-like_regulators"/>
</dbReference>
<gene>
    <name evidence="5" type="ORF">TW71_01170</name>
</gene>
<evidence type="ECO:0000259" key="2">
    <source>
        <dbReference type="Pfam" id="PF05651"/>
    </source>
</evidence>
<evidence type="ECO:0000256" key="1">
    <source>
        <dbReference type="ARBA" id="ARBA00006754"/>
    </source>
</evidence>
<name>A0A837GCH1_9VIBR</name>
<comment type="similarity">
    <text evidence="1">Belongs to the CdaR family.</text>
</comment>